<keyword evidence="2" id="KW-1185">Reference proteome</keyword>
<dbReference type="EMBL" id="CP017754">
    <property type="protein sequence ID" value="AOZ05953.1"/>
    <property type="molecule type" value="Genomic_DNA"/>
</dbReference>
<name>A0ABM6F3G9_9BURK</name>
<dbReference type="Proteomes" id="UP000177515">
    <property type="component" value="Chromosome 1"/>
</dbReference>
<dbReference type="Pfam" id="PF09926">
    <property type="entry name" value="DUF2158"/>
    <property type="match status" value="1"/>
</dbReference>
<evidence type="ECO:0000313" key="1">
    <source>
        <dbReference type="EMBL" id="AOZ05953.1"/>
    </source>
</evidence>
<organism evidence="1 2">
    <name type="scientific">Cupriavidus malaysiensis</name>
    <dbReference type="NCBI Taxonomy" id="367825"/>
    <lineage>
        <taxon>Bacteria</taxon>
        <taxon>Pseudomonadati</taxon>
        <taxon>Pseudomonadota</taxon>
        <taxon>Betaproteobacteria</taxon>
        <taxon>Burkholderiales</taxon>
        <taxon>Burkholderiaceae</taxon>
        <taxon>Cupriavidus</taxon>
    </lineage>
</organism>
<dbReference type="RefSeq" id="WP_071069120.1">
    <property type="nucleotide sequence ID" value="NZ_CP017754.1"/>
</dbReference>
<evidence type="ECO:0000313" key="2">
    <source>
        <dbReference type="Proteomes" id="UP000177515"/>
    </source>
</evidence>
<reference evidence="1 2" key="1">
    <citation type="submission" date="2016-10" db="EMBL/GenBank/DDBJ databases">
        <title>Complete genome sequences of three Cupriavidus strains isolated from various Malaysian environments.</title>
        <authorList>
            <person name="Abdullah A.A.-A."/>
            <person name="Shafie N.A.H."/>
            <person name="Lau N.S."/>
        </authorList>
    </citation>
    <scope>NUCLEOTIDE SEQUENCE [LARGE SCALE GENOMIC DNA]</scope>
    <source>
        <strain evidence="1 2">USMAA1020</strain>
    </source>
</reference>
<proteinExistence type="predicted"/>
<sequence>MAQFKKGDLVVVKSGGPTMTVSELGDYSFAGGTEDGVKCVWFDQKSIKCEDVFDAAVLKLAPTSFVELI</sequence>
<gene>
    <name evidence="1" type="ORF">BKK80_09025</name>
</gene>
<evidence type="ECO:0008006" key="3">
    <source>
        <dbReference type="Google" id="ProtNLM"/>
    </source>
</evidence>
<accession>A0ABM6F3G9</accession>
<protein>
    <recommendedName>
        <fullName evidence="3">DUF2158 domain-containing protein</fullName>
    </recommendedName>
</protein>
<dbReference type="InterPro" id="IPR019226">
    <property type="entry name" value="DUF2158"/>
</dbReference>